<proteinExistence type="predicted"/>
<dbReference type="InterPro" id="IPR046537">
    <property type="entry name" value="DUF6602"/>
</dbReference>
<evidence type="ECO:0000313" key="2">
    <source>
        <dbReference type="EMBL" id="RYQ46814.1"/>
    </source>
</evidence>
<reference evidence="2 3" key="1">
    <citation type="submission" date="2018-12" db="EMBL/GenBank/DDBJ databases">
        <title>Unveiling genomic diversity among members of the Bifidobacterium pseudolongum species, a widely distributed gut commensal of the animal kingdom.</title>
        <authorList>
            <person name="Lugli G.A."/>
            <person name="Duranti S."/>
            <person name="Albert K."/>
            <person name="Mancabelli L."/>
            <person name="Napoli S."/>
            <person name="Viappiani A."/>
            <person name="Anzalone R."/>
            <person name="Longhi G."/>
            <person name="Milani C."/>
            <person name="Turroni F."/>
            <person name="Alessandri G."/>
            <person name="Sela D.A."/>
            <person name="Van Sinderen D."/>
            <person name="Ventura M."/>
        </authorList>
    </citation>
    <scope>NUCLEOTIDE SEQUENCE [LARGE SCALE GENOMIC DNA]</scope>
    <source>
        <strain evidence="2 3">1780B</strain>
    </source>
</reference>
<name>A0A8B3RM67_9BIFI</name>
<sequence>MESSEHYRLPAIFDKAAEAMQANLKELQHSFSHNGLRGQGAEELLKTFLREHLPISMGIASGCAVDSKGQTSKQLDIIIYDSLNSMLLYTDSSNTNLLIPIENVISVIEVKSNLRERDIENAINNMTSVKEMSKTAYILGETPFPGQVLIQDTVNIYGSTYYAMPTTYSLFAFSSEMSTENILRHINEKQSTKPIDKRIDNLCVLSQCNVINQSQSGKLNALPEPGSRTVAASTKQSLLLWYILNFNIWCQAKFPPLQLSNYLGNSFHFS</sequence>
<feature type="domain" description="DUF6602" evidence="1">
    <location>
        <begin position="27"/>
        <end position="132"/>
    </location>
</feature>
<protein>
    <recommendedName>
        <fullName evidence="1">DUF6602 domain-containing protein</fullName>
    </recommendedName>
</protein>
<dbReference type="RefSeq" id="WP_129880601.1">
    <property type="nucleotide sequence ID" value="NZ_RYVC01000007.1"/>
</dbReference>
<dbReference type="AlphaFoldDB" id="A0A8B3RM67"/>
<dbReference type="Pfam" id="PF20247">
    <property type="entry name" value="DUF6602"/>
    <property type="match status" value="1"/>
</dbReference>
<dbReference type="Proteomes" id="UP000292933">
    <property type="component" value="Unassembled WGS sequence"/>
</dbReference>
<evidence type="ECO:0000259" key="1">
    <source>
        <dbReference type="Pfam" id="PF20247"/>
    </source>
</evidence>
<evidence type="ECO:0000313" key="3">
    <source>
        <dbReference type="Proteomes" id="UP000292933"/>
    </source>
</evidence>
<gene>
    <name evidence="2" type="ORF">PG1780B_0533</name>
</gene>
<comment type="caution">
    <text evidence="2">The sequence shown here is derived from an EMBL/GenBank/DDBJ whole genome shotgun (WGS) entry which is preliminary data.</text>
</comment>
<organism evidence="2 3">
    <name type="scientific">Bifidobacterium pseudolongum subsp. globosum</name>
    <dbReference type="NCBI Taxonomy" id="1690"/>
    <lineage>
        <taxon>Bacteria</taxon>
        <taxon>Bacillati</taxon>
        <taxon>Actinomycetota</taxon>
        <taxon>Actinomycetes</taxon>
        <taxon>Bifidobacteriales</taxon>
        <taxon>Bifidobacteriaceae</taxon>
        <taxon>Bifidobacterium</taxon>
    </lineage>
</organism>
<dbReference type="EMBL" id="RYVC01000007">
    <property type="protein sequence ID" value="RYQ46814.1"/>
    <property type="molecule type" value="Genomic_DNA"/>
</dbReference>
<accession>A0A8B3RM67</accession>
<dbReference type="CDD" id="cd21173">
    <property type="entry name" value="NucC-like"/>
    <property type="match status" value="1"/>
</dbReference>